<organism evidence="1">
    <name type="scientific">Arundo donax</name>
    <name type="common">Giant reed</name>
    <name type="synonym">Donax arundinaceus</name>
    <dbReference type="NCBI Taxonomy" id="35708"/>
    <lineage>
        <taxon>Eukaryota</taxon>
        <taxon>Viridiplantae</taxon>
        <taxon>Streptophyta</taxon>
        <taxon>Embryophyta</taxon>
        <taxon>Tracheophyta</taxon>
        <taxon>Spermatophyta</taxon>
        <taxon>Magnoliopsida</taxon>
        <taxon>Liliopsida</taxon>
        <taxon>Poales</taxon>
        <taxon>Poaceae</taxon>
        <taxon>PACMAD clade</taxon>
        <taxon>Arundinoideae</taxon>
        <taxon>Arundineae</taxon>
        <taxon>Arundo</taxon>
    </lineage>
</organism>
<proteinExistence type="predicted"/>
<accession>A0A0A8YB50</accession>
<sequence length="30" mass="3693">MNTKEAGKRVYQETGTCYEVYRKLKNRCHW</sequence>
<name>A0A0A8YB50_ARUDO</name>
<reference evidence="1" key="2">
    <citation type="journal article" date="2015" name="Data Brief">
        <title>Shoot transcriptome of the giant reed, Arundo donax.</title>
        <authorList>
            <person name="Barrero R.A."/>
            <person name="Guerrero F.D."/>
            <person name="Moolhuijzen P."/>
            <person name="Goolsby J.A."/>
            <person name="Tidwell J."/>
            <person name="Bellgard S.E."/>
            <person name="Bellgard M.I."/>
        </authorList>
    </citation>
    <scope>NUCLEOTIDE SEQUENCE</scope>
    <source>
        <tissue evidence="1">Shoot tissue taken approximately 20 cm above the soil surface</tissue>
    </source>
</reference>
<reference evidence="1" key="1">
    <citation type="submission" date="2014-09" db="EMBL/GenBank/DDBJ databases">
        <authorList>
            <person name="Magalhaes I.L.F."/>
            <person name="Oliveira U."/>
            <person name="Santos F.R."/>
            <person name="Vidigal T.H.D.A."/>
            <person name="Brescovit A.D."/>
            <person name="Santos A.J."/>
        </authorList>
    </citation>
    <scope>NUCLEOTIDE SEQUENCE</scope>
    <source>
        <tissue evidence="1">Shoot tissue taken approximately 20 cm above the soil surface</tissue>
    </source>
</reference>
<evidence type="ECO:0000313" key="1">
    <source>
        <dbReference type="EMBL" id="JAD23189.1"/>
    </source>
</evidence>
<protein>
    <submittedName>
        <fullName evidence="1">Uncharacterized protein</fullName>
    </submittedName>
</protein>
<dbReference type="AlphaFoldDB" id="A0A0A8YB50"/>
<dbReference type="EMBL" id="GBRH01274706">
    <property type="protein sequence ID" value="JAD23189.1"/>
    <property type="molecule type" value="Transcribed_RNA"/>
</dbReference>